<organism evidence="1 2">
    <name type="scientific">Owenia fusiformis</name>
    <name type="common">Polychaete worm</name>
    <dbReference type="NCBI Taxonomy" id="6347"/>
    <lineage>
        <taxon>Eukaryota</taxon>
        <taxon>Metazoa</taxon>
        <taxon>Spiralia</taxon>
        <taxon>Lophotrochozoa</taxon>
        <taxon>Annelida</taxon>
        <taxon>Polychaeta</taxon>
        <taxon>Sedentaria</taxon>
        <taxon>Canalipalpata</taxon>
        <taxon>Sabellida</taxon>
        <taxon>Oweniida</taxon>
        <taxon>Oweniidae</taxon>
        <taxon>Owenia</taxon>
    </lineage>
</organism>
<evidence type="ECO:0000313" key="1">
    <source>
        <dbReference type="EMBL" id="CAH1778690.1"/>
    </source>
</evidence>
<dbReference type="InterPro" id="IPR045325">
    <property type="entry name" value="TMEM70/TMEM186/TMEM223"/>
</dbReference>
<sequence>MSAPMVRLCVGMLYKGNMMWCMRRTSDLARSRGYQTMLYTYQSGIRGAQSGSAKTAIFQRCFNLKKASLNVTRLFMQKPNKFKPRHNVDKLPKEHLMIYSNNLNNYVLWCSLLYYGCAVPPCVYAIYHAYKCVRSGVYTSQDFSFFFMGFVGLSLGALFYLFSKRQLIRIYYDTKKEIFTGIKWTLFMQSRKFTFKESDCIMKAPNAALSFATGNVRIKNNGYLLMPGDFISPTFYNKLTRDY</sequence>
<dbReference type="EMBL" id="CAIIXF020000003">
    <property type="protein sequence ID" value="CAH1778690.1"/>
    <property type="molecule type" value="Genomic_DNA"/>
</dbReference>
<gene>
    <name evidence="1" type="ORF">OFUS_LOCUS5573</name>
</gene>
<dbReference type="Proteomes" id="UP000749559">
    <property type="component" value="Unassembled WGS sequence"/>
</dbReference>
<protein>
    <submittedName>
        <fullName evidence="1">Uncharacterized protein</fullName>
    </submittedName>
</protein>
<accession>A0A8J1Y909</accession>
<reference evidence="1" key="1">
    <citation type="submission" date="2022-03" db="EMBL/GenBank/DDBJ databases">
        <authorList>
            <person name="Martin C."/>
        </authorList>
    </citation>
    <scope>NUCLEOTIDE SEQUENCE</scope>
</reference>
<keyword evidence="2" id="KW-1185">Reference proteome</keyword>
<name>A0A8J1Y909_OWEFU</name>
<proteinExistence type="predicted"/>
<dbReference type="Pfam" id="PF06979">
    <property type="entry name" value="TMEM70"/>
    <property type="match status" value="1"/>
</dbReference>
<evidence type="ECO:0000313" key="2">
    <source>
        <dbReference type="Proteomes" id="UP000749559"/>
    </source>
</evidence>
<dbReference type="AlphaFoldDB" id="A0A8J1Y909"/>
<comment type="caution">
    <text evidence="1">The sequence shown here is derived from an EMBL/GenBank/DDBJ whole genome shotgun (WGS) entry which is preliminary data.</text>
</comment>